<accession>A0AAE1LCZ9</accession>
<dbReference type="EMBL" id="JAHWGI010000440">
    <property type="protein sequence ID" value="KAK3915546.1"/>
    <property type="molecule type" value="Genomic_DNA"/>
</dbReference>
<dbReference type="Proteomes" id="UP001219518">
    <property type="component" value="Unassembled WGS sequence"/>
</dbReference>
<reference evidence="1" key="2">
    <citation type="journal article" date="2023" name="BMC Genomics">
        <title>Pest status, molecular evolution, and epigenetic factors derived from the genome assembly of Frankliniella fusca, a thysanopteran phytovirus vector.</title>
        <authorList>
            <person name="Catto M.A."/>
            <person name="Labadie P.E."/>
            <person name="Jacobson A.L."/>
            <person name="Kennedy G.G."/>
            <person name="Srinivasan R."/>
            <person name="Hunt B.G."/>
        </authorList>
    </citation>
    <scope>NUCLEOTIDE SEQUENCE</scope>
    <source>
        <strain evidence="1">PL_HMW_Pooled</strain>
    </source>
</reference>
<name>A0AAE1LCZ9_9NEOP</name>
<protein>
    <submittedName>
        <fullName evidence="1">Pesticidal crystal protein Cry24Aa</fullName>
    </submittedName>
</protein>
<evidence type="ECO:0000313" key="2">
    <source>
        <dbReference type="Proteomes" id="UP001219518"/>
    </source>
</evidence>
<organism evidence="1 2">
    <name type="scientific">Frankliniella fusca</name>
    <dbReference type="NCBI Taxonomy" id="407009"/>
    <lineage>
        <taxon>Eukaryota</taxon>
        <taxon>Metazoa</taxon>
        <taxon>Ecdysozoa</taxon>
        <taxon>Arthropoda</taxon>
        <taxon>Hexapoda</taxon>
        <taxon>Insecta</taxon>
        <taxon>Pterygota</taxon>
        <taxon>Neoptera</taxon>
        <taxon>Paraneoptera</taxon>
        <taxon>Thysanoptera</taxon>
        <taxon>Terebrantia</taxon>
        <taxon>Thripoidea</taxon>
        <taxon>Thripidae</taxon>
        <taxon>Frankliniella</taxon>
    </lineage>
</organism>
<comment type="caution">
    <text evidence="1">The sequence shown here is derived from an EMBL/GenBank/DDBJ whole genome shotgun (WGS) entry which is preliminary data.</text>
</comment>
<reference evidence="1" key="1">
    <citation type="submission" date="2021-07" db="EMBL/GenBank/DDBJ databases">
        <authorList>
            <person name="Catto M.A."/>
            <person name="Jacobson A."/>
            <person name="Kennedy G."/>
            <person name="Labadie P."/>
            <person name="Hunt B.G."/>
            <person name="Srinivasan R."/>
        </authorList>
    </citation>
    <scope>NUCLEOTIDE SEQUENCE</scope>
    <source>
        <strain evidence="1">PL_HMW_Pooled</strain>
        <tissue evidence="1">Head</tissue>
    </source>
</reference>
<gene>
    <name evidence="1" type="ORF">KUF71_005853</name>
</gene>
<sequence>MQEKFRKLHDIFSKNKTGKFSEIKTAGTSRVVPVPGGLAPVLRYATSRAGSARLGPAGPGLTHVWPWRQQHGGDWERAWRAGLSEHDPCVSPSPAAAILSSLRSVLLKGDQF</sequence>
<keyword evidence="2" id="KW-1185">Reference proteome</keyword>
<dbReference type="AlphaFoldDB" id="A0AAE1LCZ9"/>
<proteinExistence type="predicted"/>
<evidence type="ECO:0000313" key="1">
    <source>
        <dbReference type="EMBL" id="KAK3915546.1"/>
    </source>
</evidence>